<evidence type="ECO:0000256" key="5">
    <source>
        <dbReference type="ARBA" id="ARBA00022825"/>
    </source>
</evidence>
<dbReference type="Pfam" id="PF00574">
    <property type="entry name" value="CLP_protease"/>
    <property type="match status" value="1"/>
</dbReference>
<keyword evidence="12" id="KW-1185">Reference proteome</keyword>
<dbReference type="OrthoDB" id="9802800at2"/>
<accession>A0A139SPV8</accession>
<keyword evidence="3 7" id="KW-0645">Protease</keyword>
<dbReference type="InterPro" id="IPR029045">
    <property type="entry name" value="ClpP/crotonase-like_dom_sf"/>
</dbReference>
<evidence type="ECO:0000256" key="7">
    <source>
        <dbReference type="HAMAP-Rule" id="MF_00444"/>
    </source>
</evidence>
<dbReference type="PRINTS" id="PR00127">
    <property type="entry name" value="CLPPROTEASEP"/>
</dbReference>
<dbReference type="RefSeq" id="WP_068629573.1">
    <property type="nucleotide sequence ID" value="NZ_LSZQ01000030.1"/>
</dbReference>
<comment type="caution">
    <text evidence="11">The sequence shown here is derived from an EMBL/GenBank/DDBJ whole genome shotgun (WGS) entry which is preliminary data.</text>
</comment>
<dbReference type="PANTHER" id="PTHR10381:SF70">
    <property type="entry name" value="ATP-DEPENDENT CLP PROTEASE PROTEOLYTIC SUBUNIT"/>
    <property type="match status" value="1"/>
</dbReference>
<evidence type="ECO:0000256" key="2">
    <source>
        <dbReference type="ARBA" id="ARBA00022490"/>
    </source>
</evidence>
<keyword evidence="2 7" id="KW-0963">Cytoplasm</keyword>
<comment type="catalytic activity">
    <reaction evidence="6 7 8">
        <text>Hydrolysis of proteins to small peptides in the presence of ATP and magnesium. alpha-casein is the usual test substrate. In the absence of ATP, only oligopeptides shorter than five residues are hydrolyzed (such as succinyl-Leu-Tyr-|-NHMec, and Leu-Tyr-Leu-|-Tyr-Trp, in which cleavage of the -Tyr-|-Leu- and -Tyr-|-Trp bonds also occurs).</text>
        <dbReference type="EC" id="3.4.21.92"/>
    </reaction>
</comment>
<evidence type="ECO:0000256" key="8">
    <source>
        <dbReference type="PROSITE-ProRule" id="PRU10086"/>
    </source>
</evidence>
<feature type="region of interest" description="Disordered" evidence="10">
    <location>
        <begin position="198"/>
        <end position="218"/>
    </location>
</feature>
<feature type="active site" evidence="7 8">
    <location>
        <position position="124"/>
    </location>
</feature>
<dbReference type="PANTHER" id="PTHR10381">
    <property type="entry name" value="ATP-DEPENDENT CLP PROTEASE PROTEOLYTIC SUBUNIT"/>
    <property type="match status" value="1"/>
</dbReference>
<organism evidence="11 12">
    <name type="scientific">Cephaloticoccus primus</name>
    <dbReference type="NCBI Taxonomy" id="1548207"/>
    <lineage>
        <taxon>Bacteria</taxon>
        <taxon>Pseudomonadati</taxon>
        <taxon>Verrucomicrobiota</taxon>
        <taxon>Opitutia</taxon>
        <taxon>Opitutales</taxon>
        <taxon>Opitutaceae</taxon>
        <taxon>Cephaloticoccus</taxon>
    </lineage>
</organism>
<evidence type="ECO:0000313" key="12">
    <source>
        <dbReference type="Proteomes" id="UP000070058"/>
    </source>
</evidence>
<evidence type="ECO:0000256" key="6">
    <source>
        <dbReference type="ARBA" id="ARBA00034021"/>
    </source>
</evidence>
<evidence type="ECO:0000256" key="3">
    <source>
        <dbReference type="ARBA" id="ARBA00022670"/>
    </source>
</evidence>
<comment type="subcellular location">
    <subcellularLocation>
        <location evidence="7">Cytoplasm</location>
    </subcellularLocation>
</comment>
<dbReference type="GO" id="GO:0005737">
    <property type="term" value="C:cytoplasm"/>
    <property type="evidence" value="ECO:0007669"/>
    <property type="project" value="UniProtKB-SubCell"/>
</dbReference>
<dbReference type="GO" id="GO:0009368">
    <property type="term" value="C:endopeptidase Clp complex"/>
    <property type="evidence" value="ECO:0007669"/>
    <property type="project" value="TreeGrafter"/>
</dbReference>
<keyword evidence="5 7" id="KW-0720">Serine protease</keyword>
<dbReference type="InterPro" id="IPR001907">
    <property type="entry name" value="ClpP"/>
</dbReference>
<dbReference type="AlphaFoldDB" id="A0A139SPV8"/>
<dbReference type="PROSITE" id="PS00382">
    <property type="entry name" value="CLP_PROTEASE_HIS"/>
    <property type="match status" value="1"/>
</dbReference>
<dbReference type="NCBIfam" id="NF001368">
    <property type="entry name" value="PRK00277.1"/>
    <property type="match status" value="1"/>
</dbReference>
<dbReference type="InterPro" id="IPR023562">
    <property type="entry name" value="ClpP/TepA"/>
</dbReference>
<comment type="similarity">
    <text evidence="1 7 9">Belongs to the peptidase S14 family.</text>
</comment>
<gene>
    <name evidence="7" type="primary">clpP</name>
    <name evidence="11" type="ORF">AXK11_04290</name>
</gene>
<evidence type="ECO:0000256" key="9">
    <source>
        <dbReference type="RuleBase" id="RU003567"/>
    </source>
</evidence>
<reference evidence="12" key="1">
    <citation type="submission" date="2016-02" db="EMBL/GenBank/DDBJ databases">
        <authorList>
            <person name="Sanders J.G."/>
            <person name="Lin J.Y."/>
            <person name="Wertz J.T."/>
            <person name="Russell J.A."/>
            <person name="Moreau C.S."/>
            <person name="Powell S."/>
        </authorList>
    </citation>
    <scope>NUCLEOTIDE SEQUENCE [LARGE SCALE GENOMIC DNA]</scope>
    <source>
        <strain evidence="12">CAG34</strain>
    </source>
</reference>
<dbReference type="EMBL" id="LSZQ01000030">
    <property type="protein sequence ID" value="KXU36573.1"/>
    <property type="molecule type" value="Genomic_DNA"/>
</dbReference>
<dbReference type="InterPro" id="IPR033135">
    <property type="entry name" value="ClpP_His_AS"/>
</dbReference>
<comment type="function">
    <text evidence="7">Cleaves peptides in various proteins in a process that requires ATP hydrolysis. Has a chymotrypsin-like activity. Plays a major role in the degradation of misfolded proteins.</text>
</comment>
<evidence type="ECO:0000256" key="1">
    <source>
        <dbReference type="ARBA" id="ARBA00007039"/>
    </source>
</evidence>
<dbReference type="STRING" id="1548207.AXK11_04290"/>
<keyword evidence="4 7" id="KW-0378">Hydrolase</keyword>
<evidence type="ECO:0000256" key="10">
    <source>
        <dbReference type="SAM" id="MobiDB-lite"/>
    </source>
</evidence>
<dbReference type="Proteomes" id="UP000070058">
    <property type="component" value="Unassembled WGS sequence"/>
</dbReference>
<dbReference type="SUPFAM" id="SSF52096">
    <property type="entry name" value="ClpP/crotonase"/>
    <property type="match status" value="1"/>
</dbReference>
<comment type="subunit">
    <text evidence="7">Fourteen ClpP subunits assemble into 2 heptameric rings which stack back to back to give a disk-like structure with a central cavity, resembling the structure of eukaryotic proteasomes.</text>
</comment>
<dbReference type="NCBIfam" id="NF009205">
    <property type="entry name" value="PRK12553.1"/>
    <property type="match status" value="1"/>
</dbReference>
<dbReference type="GO" id="GO:0051117">
    <property type="term" value="F:ATPase binding"/>
    <property type="evidence" value="ECO:0007669"/>
    <property type="project" value="TreeGrafter"/>
</dbReference>
<dbReference type="FunFam" id="3.90.226.10:FF:000001">
    <property type="entry name" value="ATP-dependent Clp protease proteolytic subunit"/>
    <property type="match status" value="1"/>
</dbReference>
<evidence type="ECO:0000256" key="4">
    <source>
        <dbReference type="ARBA" id="ARBA00022801"/>
    </source>
</evidence>
<dbReference type="GO" id="GO:0004252">
    <property type="term" value="F:serine-type endopeptidase activity"/>
    <property type="evidence" value="ECO:0007669"/>
    <property type="project" value="UniProtKB-UniRule"/>
</dbReference>
<dbReference type="EC" id="3.4.21.92" evidence="7"/>
<evidence type="ECO:0000313" key="11">
    <source>
        <dbReference type="EMBL" id="KXU36573.1"/>
    </source>
</evidence>
<feature type="active site" description="Nucleophile" evidence="7">
    <location>
        <position position="99"/>
    </location>
</feature>
<dbReference type="CDD" id="cd07017">
    <property type="entry name" value="S14_ClpP_2"/>
    <property type="match status" value="1"/>
</dbReference>
<proteinExistence type="inferred from homology"/>
<dbReference type="Gene3D" id="3.90.226.10">
    <property type="entry name" value="2-enoyl-CoA Hydratase, Chain A, domain 1"/>
    <property type="match status" value="1"/>
</dbReference>
<dbReference type="GO" id="GO:0004176">
    <property type="term" value="F:ATP-dependent peptidase activity"/>
    <property type="evidence" value="ECO:0007669"/>
    <property type="project" value="InterPro"/>
</dbReference>
<dbReference type="HAMAP" id="MF_00444">
    <property type="entry name" value="ClpP"/>
    <property type="match status" value="1"/>
</dbReference>
<dbReference type="GO" id="GO:0006515">
    <property type="term" value="P:protein quality control for misfolded or incompletely synthesized proteins"/>
    <property type="evidence" value="ECO:0007669"/>
    <property type="project" value="TreeGrafter"/>
</dbReference>
<name>A0A139SPV8_9BACT</name>
<protein>
    <recommendedName>
        <fullName evidence="7 9">ATP-dependent Clp protease proteolytic subunit</fullName>
        <ecNumber evidence="7">3.4.21.92</ecNumber>
    </recommendedName>
    <alternativeName>
        <fullName evidence="7">Endopeptidase Clp</fullName>
    </alternativeName>
</protein>
<sequence>MSYYVPIVLENTGRGERSMDIYSRLLKDRIIFIGTPIDDQVANLVIAQMFFLQMEDPKRDIQLYINSPGGIVTGGMAIYDTMNFLQCDIATYCLGMAASMSTVLLAAGTKGKRYALPNSRVMMHQPSGGAGGQTADISIAAKEILRWKRTLNETLAKHTGKGVEQIAKDSDRDYYLDAYEARDYGLVDHVMESTKDAAAAAAAQPSPPSAAKAKGAAA</sequence>